<feature type="compositionally biased region" description="Basic and acidic residues" evidence="6">
    <location>
        <begin position="386"/>
        <end position="395"/>
    </location>
</feature>
<evidence type="ECO:0000256" key="2">
    <source>
        <dbReference type="ARBA" id="ARBA00022618"/>
    </source>
</evidence>
<dbReference type="PANTHER" id="PTHR12936">
    <property type="entry name" value="ANAPHASE-PROMOTING COMPLEX 10"/>
    <property type="match status" value="1"/>
</dbReference>
<dbReference type="PANTHER" id="PTHR12936:SF0">
    <property type="entry name" value="ANAPHASE-PROMOTING COMPLEX SUBUNIT 10"/>
    <property type="match status" value="1"/>
</dbReference>
<evidence type="ECO:0000256" key="3">
    <source>
        <dbReference type="ARBA" id="ARBA00022776"/>
    </source>
</evidence>
<evidence type="ECO:0000256" key="5">
    <source>
        <dbReference type="ARBA" id="ARBA00023306"/>
    </source>
</evidence>
<dbReference type="GO" id="GO:0070979">
    <property type="term" value="P:protein K11-linked ubiquitination"/>
    <property type="evidence" value="ECO:0007669"/>
    <property type="project" value="TreeGrafter"/>
</dbReference>
<feature type="transmembrane region" description="Helical" evidence="7">
    <location>
        <begin position="133"/>
        <end position="151"/>
    </location>
</feature>
<dbReference type="InterPro" id="IPR004939">
    <property type="entry name" value="APC_su10/DOC_dom"/>
</dbReference>
<dbReference type="InterPro" id="IPR016901">
    <property type="entry name" value="APC10/Doc1"/>
</dbReference>
<accession>A0A9Q9RC87</accession>
<evidence type="ECO:0000256" key="1">
    <source>
        <dbReference type="ARBA" id="ARBA00006762"/>
    </source>
</evidence>
<keyword evidence="7" id="KW-0472">Membrane</keyword>
<keyword evidence="7" id="KW-0812">Transmembrane</keyword>
<sequence length="648" mass="71972">MDITRGSRRARHVAATHANPNNNTNARAQAQANRASSPRPVPSDITSSPVPQAPAATPSGPSTRLRPSQGASPLAAAPMVTPDGPPVHRTPDQPPDQRRRRAPPPNPFRLYRMFAAVVGCHWSSATYRRLPPTDAFISLLLLYLLFFFFFNTRSTLHTPSRIIISPHIPIANSSNKYLVNPLSLSPSFLSSGTFICCSQLDHSFITELVPPLSEQTIPSLNMPSRRDIYIPPPPASTHRINRDHRIKRVPLQDLAFKKSSGALLQQRKRVFRTVPSPDKENVEACYRAIDHLSVTFEEWYQERMRLLRESRELRTSINNILLAAQQPTDRSRLSMPPRDSDASSSDAEPDESILFNRARPMAAPAGPSSDATMANNDDQAAEDDVDQRTLSHSPEEYEDENSIDEEEEEEVDEDEDDEEAAEHDQAHEAATLFDPATAGLKEISNLARFTVSSHKPGNGVEELKSDDLKLFWQSDGPQPHKLTMYFTKRVGIRDIRFYVDYNEDESYTPTKVVFKAGTSENNLIEFATMALENPSGWQQVPIAGAGGGPDGNTLVAWVVQMQILENHQNGKDTHLRGIKIYSFDNDSALGPGRDGNPVEDVLDLMDTATSHINPSSTRSRLSNFGASNFESAEGGLAIPEFMREPEIR</sequence>
<proteinExistence type="inferred from homology"/>
<reference evidence="9" key="1">
    <citation type="submission" date="2019-05" db="EMBL/GenBank/DDBJ databases">
        <authorList>
            <person name="Piombo E."/>
        </authorList>
    </citation>
    <scope>NUCLEOTIDE SEQUENCE</scope>
    <source>
        <strain evidence="9">C2S</strain>
    </source>
</reference>
<gene>
    <name evidence="9" type="ORF">C2S_13658</name>
</gene>
<feature type="domain" description="DOC" evidence="8">
    <location>
        <begin position="419"/>
        <end position="607"/>
    </location>
</feature>
<evidence type="ECO:0000313" key="9">
    <source>
        <dbReference type="EMBL" id="VTT57409.1"/>
    </source>
</evidence>
<dbReference type="Proteomes" id="UP000760494">
    <property type="component" value="Unassembled WGS sequence"/>
</dbReference>
<feature type="compositionally biased region" description="Low complexity" evidence="6">
    <location>
        <begin position="15"/>
        <end position="38"/>
    </location>
</feature>
<dbReference type="PROSITE" id="PS51284">
    <property type="entry name" value="DOC"/>
    <property type="match status" value="1"/>
</dbReference>
<organism evidence="9 10">
    <name type="scientific">Fusarium fujikuroi</name>
    <name type="common">Bakanae and foot rot disease fungus</name>
    <name type="synonym">Gibberella fujikuroi</name>
    <dbReference type="NCBI Taxonomy" id="5127"/>
    <lineage>
        <taxon>Eukaryota</taxon>
        <taxon>Fungi</taxon>
        <taxon>Dikarya</taxon>
        <taxon>Ascomycota</taxon>
        <taxon>Pezizomycotina</taxon>
        <taxon>Sordariomycetes</taxon>
        <taxon>Hypocreomycetidae</taxon>
        <taxon>Hypocreales</taxon>
        <taxon>Nectriaceae</taxon>
        <taxon>Fusarium</taxon>
        <taxon>Fusarium fujikuroi species complex</taxon>
    </lineage>
</organism>
<keyword evidence="3" id="KW-0498">Mitosis</keyword>
<dbReference type="Pfam" id="PF03256">
    <property type="entry name" value="ANAPC10"/>
    <property type="match status" value="1"/>
</dbReference>
<feature type="compositionally biased region" description="Polar residues" evidence="6">
    <location>
        <begin position="369"/>
        <end position="378"/>
    </location>
</feature>
<dbReference type="AlphaFoldDB" id="A0A9Q9RC87"/>
<keyword evidence="7" id="KW-1133">Transmembrane helix</keyword>
<keyword evidence="5" id="KW-0131">Cell cycle</keyword>
<comment type="caution">
    <text evidence="9">The sequence shown here is derived from an EMBL/GenBank/DDBJ whole genome shotgun (WGS) entry which is preliminary data.</text>
</comment>
<dbReference type="SUPFAM" id="SSF49785">
    <property type="entry name" value="Galactose-binding domain-like"/>
    <property type="match status" value="1"/>
</dbReference>
<feature type="region of interest" description="Disordered" evidence="6">
    <location>
        <begin position="1"/>
        <end position="105"/>
    </location>
</feature>
<evidence type="ECO:0000259" key="8">
    <source>
        <dbReference type="PROSITE" id="PS51284"/>
    </source>
</evidence>
<evidence type="ECO:0000313" key="10">
    <source>
        <dbReference type="Proteomes" id="UP000760494"/>
    </source>
</evidence>
<feature type="compositionally biased region" description="Polar residues" evidence="6">
    <location>
        <begin position="59"/>
        <end position="71"/>
    </location>
</feature>
<name>A0A9Q9RC87_FUSFU</name>
<dbReference type="GO" id="GO:0005680">
    <property type="term" value="C:anaphase-promoting complex"/>
    <property type="evidence" value="ECO:0007669"/>
    <property type="project" value="InterPro"/>
</dbReference>
<dbReference type="SMART" id="SM01337">
    <property type="entry name" value="APC10"/>
    <property type="match status" value="1"/>
</dbReference>
<keyword evidence="4" id="KW-0833">Ubl conjugation pathway</keyword>
<evidence type="ECO:0000256" key="7">
    <source>
        <dbReference type="SAM" id="Phobius"/>
    </source>
</evidence>
<feature type="compositionally biased region" description="Acidic residues" evidence="6">
    <location>
        <begin position="396"/>
        <end position="421"/>
    </location>
</feature>
<protein>
    <recommendedName>
        <fullName evidence="8">DOC domain-containing protein</fullName>
    </recommendedName>
</protein>
<dbReference type="GO" id="GO:0031145">
    <property type="term" value="P:anaphase-promoting complex-dependent catabolic process"/>
    <property type="evidence" value="ECO:0007669"/>
    <property type="project" value="InterPro"/>
</dbReference>
<feature type="compositionally biased region" description="Basic residues" evidence="6">
    <location>
        <begin position="1"/>
        <end position="14"/>
    </location>
</feature>
<evidence type="ECO:0000256" key="4">
    <source>
        <dbReference type="ARBA" id="ARBA00022786"/>
    </source>
</evidence>
<dbReference type="EMBL" id="CABFJX010000012">
    <property type="protein sequence ID" value="VTT57409.1"/>
    <property type="molecule type" value="Genomic_DNA"/>
</dbReference>
<keyword evidence="2" id="KW-0132">Cell division</keyword>
<dbReference type="Gene3D" id="2.60.120.260">
    <property type="entry name" value="Galactose-binding domain-like"/>
    <property type="match status" value="1"/>
</dbReference>
<dbReference type="CDD" id="cd08366">
    <property type="entry name" value="APC10"/>
    <property type="match status" value="1"/>
</dbReference>
<evidence type="ECO:0000256" key="6">
    <source>
        <dbReference type="SAM" id="MobiDB-lite"/>
    </source>
</evidence>
<dbReference type="GO" id="GO:0051301">
    <property type="term" value="P:cell division"/>
    <property type="evidence" value="ECO:0007669"/>
    <property type="project" value="UniProtKB-KW"/>
</dbReference>
<feature type="region of interest" description="Disordered" evidence="6">
    <location>
        <begin position="324"/>
        <end position="425"/>
    </location>
</feature>
<dbReference type="InterPro" id="IPR008979">
    <property type="entry name" value="Galactose-bd-like_sf"/>
</dbReference>
<comment type="similarity">
    <text evidence="1">Belongs to the APC10 family.</text>
</comment>